<evidence type="ECO:0000259" key="10">
    <source>
        <dbReference type="Pfam" id="PF00465"/>
    </source>
</evidence>
<comment type="pathway">
    <text evidence="4">Polyol metabolism; glycerol fermentation; glycerone phosphate from glycerol (oxidative route): step 1/2.</text>
</comment>
<dbReference type="Gene3D" id="1.20.1090.10">
    <property type="entry name" value="Dehydroquinate synthase-like - alpha domain"/>
    <property type="match status" value="1"/>
</dbReference>
<name>A0A6I6ELK9_9CLOT</name>
<dbReference type="PANTHER" id="PTHR43616">
    <property type="entry name" value="GLYCEROL DEHYDROGENASE"/>
    <property type="match status" value="1"/>
</dbReference>
<evidence type="ECO:0000256" key="9">
    <source>
        <dbReference type="PIRSR" id="PIRSR000112-3"/>
    </source>
</evidence>
<evidence type="ECO:0000256" key="4">
    <source>
        <dbReference type="ARBA" id="ARBA00037918"/>
    </source>
</evidence>
<dbReference type="InterPro" id="IPR001670">
    <property type="entry name" value="ADH_Fe/GldA"/>
</dbReference>
<evidence type="ECO:0000256" key="5">
    <source>
        <dbReference type="ARBA" id="ARBA00039147"/>
    </source>
</evidence>
<gene>
    <name evidence="11" type="ORF">GOM49_05400</name>
</gene>
<dbReference type="Gene3D" id="3.40.50.1970">
    <property type="match status" value="1"/>
</dbReference>
<dbReference type="GO" id="GO:0046872">
    <property type="term" value="F:metal ion binding"/>
    <property type="evidence" value="ECO:0007669"/>
    <property type="project" value="UniProtKB-KW"/>
</dbReference>
<organism evidence="11 12">
    <name type="scientific">Clostridium bovifaecis</name>
    <dbReference type="NCBI Taxonomy" id="2184719"/>
    <lineage>
        <taxon>Bacteria</taxon>
        <taxon>Bacillati</taxon>
        <taxon>Bacillota</taxon>
        <taxon>Clostridia</taxon>
        <taxon>Eubacteriales</taxon>
        <taxon>Clostridiaceae</taxon>
        <taxon>Clostridium</taxon>
    </lineage>
</organism>
<evidence type="ECO:0000256" key="7">
    <source>
        <dbReference type="ARBA" id="ARBA00049006"/>
    </source>
</evidence>
<dbReference type="PANTHER" id="PTHR43616:SF5">
    <property type="entry name" value="GLYCEROL DEHYDROGENASE 1"/>
    <property type="match status" value="1"/>
</dbReference>
<evidence type="ECO:0000313" key="11">
    <source>
        <dbReference type="EMBL" id="QGU94612.1"/>
    </source>
</evidence>
<protein>
    <recommendedName>
        <fullName evidence="6">Glycerol dehydrogenase</fullName>
        <ecNumber evidence="5">1.1.1.6</ecNumber>
    </recommendedName>
</protein>
<feature type="binding site" evidence="8">
    <location>
        <position position="181"/>
    </location>
    <ligand>
        <name>glycerol</name>
        <dbReference type="ChEBI" id="CHEBI:17754"/>
    </ligand>
</feature>
<comment type="catalytic activity">
    <reaction evidence="7">
        <text>glycerol + NAD(+) = dihydroxyacetone + NADH + H(+)</text>
        <dbReference type="Rhea" id="RHEA:13769"/>
        <dbReference type="ChEBI" id="CHEBI:15378"/>
        <dbReference type="ChEBI" id="CHEBI:16016"/>
        <dbReference type="ChEBI" id="CHEBI:17754"/>
        <dbReference type="ChEBI" id="CHEBI:57540"/>
        <dbReference type="ChEBI" id="CHEBI:57945"/>
        <dbReference type="EC" id="1.1.1.6"/>
    </reaction>
</comment>
<feature type="binding site" evidence="8">
    <location>
        <position position="259"/>
    </location>
    <ligand>
        <name>glycerol</name>
        <dbReference type="ChEBI" id="CHEBI:17754"/>
    </ligand>
</feature>
<proteinExistence type="predicted"/>
<dbReference type="Pfam" id="PF00465">
    <property type="entry name" value="Fe-ADH"/>
    <property type="match status" value="1"/>
</dbReference>
<feature type="binding site" evidence="9">
    <location>
        <begin position="104"/>
        <end position="108"/>
    </location>
    <ligand>
        <name>NAD(+)</name>
        <dbReference type="ChEBI" id="CHEBI:57540"/>
    </ligand>
</feature>
<feature type="binding site" evidence="9">
    <location>
        <position position="135"/>
    </location>
    <ligand>
        <name>NAD(+)</name>
        <dbReference type="ChEBI" id="CHEBI:57540"/>
    </ligand>
</feature>
<dbReference type="AlphaFoldDB" id="A0A6I6ELK9"/>
<evidence type="ECO:0000256" key="6">
    <source>
        <dbReference type="ARBA" id="ARBA00040132"/>
    </source>
</evidence>
<dbReference type="InterPro" id="IPR016205">
    <property type="entry name" value="Glycerol_DH"/>
</dbReference>
<reference evidence="11 12" key="1">
    <citation type="submission" date="2019-12" db="EMBL/GenBank/DDBJ databases">
        <title>Genome sequenceing of Clostridium bovifaecis.</title>
        <authorList>
            <person name="Yao Y."/>
        </authorList>
    </citation>
    <scope>NUCLEOTIDE SEQUENCE [LARGE SCALE GENOMIC DNA]</scope>
    <source>
        <strain evidence="11 12">BXX</strain>
    </source>
</reference>
<keyword evidence="2" id="KW-0560">Oxidoreductase</keyword>
<feature type="binding site" evidence="9">
    <location>
        <begin position="126"/>
        <end position="129"/>
    </location>
    <ligand>
        <name>NAD(+)</name>
        <dbReference type="ChEBI" id="CHEBI:57540"/>
    </ligand>
</feature>
<dbReference type="Proteomes" id="UP000422764">
    <property type="component" value="Chromosome"/>
</dbReference>
<evidence type="ECO:0000313" key="12">
    <source>
        <dbReference type="Proteomes" id="UP000422764"/>
    </source>
</evidence>
<evidence type="ECO:0000256" key="1">
    <source>
        <dbReference type="ARBA" id="ARBA00022723"/>
    </source>
</evidence>
<dbReference type="EMBL" id="CP046522">
    <property type="protein sequence ID" value="QGU94612.1"/>
    <property type="molecule type" value="Genomic_DNA"/>
</dbReference>
<dbReference type="EC" id="1.1.1.6" evidence="5"/>
<evidence type="ECO:0000256" key="8">
    <source>
        <dbReference type="PIRSR" id="PIRSR000112-1"/>
    </source>
</evidence>
<dbReference type="GO" id="GO:0008888">
    <property type="term" value="F:glycerol dehydrogenase (NAD+) activity"/>
    <property type="evidence" value="ECO:0007669"/>
    <property type="project" value="UniProtKB-EC"/>
</dbReference>
<keyword evidence="8" id="KW-0862">Zinc</keyword>
<feature type="binding site" evidence="8">
    <location>
        <position position="276"/>
    </location>
    <ligand>
        <name>glycerol</name>
        <dbReference type="ChEBI" id="CHEBI:17754"/>
    </ligand>
</feature>
<comment type="cofactor">
    <cofactor evidence="8">
        <name>Zn(2+)</name>
        <dbReference type="ChEBI" id="CHEBI:29105"/>
    </cofactor>
    <text evidence="8">Binds 1 zinc ion per subunit.</text>
</comment>
<dbReference type="SUPFAM" id="SSF56796">
    <property type="entry name" value="Dehydroquinate synthase-like"/>
    <property type="match status" value="1"/>
</dbReference>
<feature type="domain" description="Alcohol dehydrogenase iron-type/glycerol dehydrogenase GldA" evidence="10">
    <location>
        <begin position="21"/>
        <end position="154"/>
    </location>
</feature>
<keyword evidence="3 9" id="KW-0520">NAD</keyword>
<evidence type="ECO:0000256" key="2">
    <source>
        <dbReference type="ARBA" id="ARBA00023002"/>
    </source>
</evidence>
<sequence>MYLFYKEIDIMIRKFKTPLYYIQGQGVLSDLPTMAGAFGKKIIIFTDSIIKNVIGDSIEKGFNNTELDFKVQLIEGICTHATIDKAVKYASDFEADAVIGVGGGAVMDIARSSSHKLRLPLLLCPTTASTNAPFTAIAVINDEHGHMVDALFTPFPPMAVAADTGVIIKAPTRFLRAGIGDAMSSVIELMEVNKSNDSSFLKRISNIAYRMSKDIYKILLEEGRDAVIASDSGSVSSAFENVVEAIVFSAAAGSISLSHALYEGFRQLPECDKMMHGEIVAFCSLVQLNITEEKEMFRECYSLYKSIGLPVTLKDLNVNRELLEEDYEAIVGATFKSPCMANWVKDKRSEDIVNAIKFVDAYGRE</sequence>
<keyword evidence="12" id="KW-1185">Reference proteome</keyword>
<keyword evidence="1 8" id="KW-0479">Metal-binding</keyword>
<evidence type="ECO:0000256" key="3">
    <source>
        <dbReference type="ARBA" id="ARBA00023027"/>
    </source>
</evidence>
<dbReference type="PIRSF" id="PIRSF000112">
    <property type="entry name" value="Glycerol_dehydrogenase"/>
    <property type="match status" value="1"/>
</dbReference>
<accession>A0A6I6ELK9</accession>